<evidence type="ECO:0000256" key="1">
    <source>
        <dbReference type="SAM" id="MobiDB-lite"/>
    </source>
</evidence>
<proteinExistence type="predicted"/>
<accession>A0AAD5RZZ1</accession>
<evidence type="ECO:0000313" key="3">
    <source>
        <dbReference type="Proteomes" id="UP001212841"/>
    </source>
</evidence>
<dbReference type="Proteomes" id="UP001212841">
    <property type="component" value="Unassembled WGS sequence"/>
</dbReference>
<protein>
    <submittedName>
        <fullName evidence="2">Uncharacterized protein</fullName>
    </submittedName>
</protein>
<dbReference type="EMBL" id="JADGJD010002693">
    <property type="protein sequence ID" value="KAJ3029650.1"/>
    <property type="molecule type" value="Genomic_DNA"/>
</dbReference>
<feature type="region of interest" description="Disordered" evidence="1">
    <location>
        <begin position="394"/>
        <end position="413"/>
    </location>
</feature>
<keyword evidence="3" id="KW-1185">Reference proteome</keyword>
<reference evidence="2" key="1">
    <citation type="submission" date="2020-05" db="EMBL/GenBank/DDBJ databases">
        <title>Phylogenomic resolution of chytrid fungi.</title>
        <authorList>
            <person name="Stajich J.E."/>
            <person name="Amses K."/>
            <person name="Simmons R."/>
            <person name="Seto K."/>
            <person name="Myers J."/>
            <person name="Bonds A."/>
            <person name="Quandt C.A."/>
            <person name="Barry K."/>
            <person name="Liu P."/>
            <person name="Grigoriev I."/>
            <person name="Longcore J.E."/>
            <person name="James T.Y."/>
        </authorList>
    </citation>
    <scope>NUCLEOTIDE SEQUENCE</scope>
    <source>
        <strain evidence="2">JEL0318</strain>
    </source>
</reference>
<comment type="caution">
    <text evidence="2">The sequence shown here is derived from an EMBL/GenBank/DDBJ whole genome shotgun (WGS) entry which is preliminary data.</text>
</comment>
<organism evidence="2 3">
    <name type="scientific">Rhizophlyctis rosea</name>
    <dbReference type="NCBI Taxonomy" id="64517"/>
    <lineage>
        <taxon>Eukaryota</taxon>
        <taxon>Fungi</taxon>
        <taxon>Fungi incertae sedis</taxon>
        <taxon>Chytridiomycota</taxon>
        <taxon>Chytridiomycota incertae sedis</taxon>
        <taxon>Chytridiomycetes</taxon>
        <taxon>Rhizophlyctidales</taxon>
        <taxon>Rhizophlyctidaceae</taxon>
        <taxon>Rhizophlyctis</taxon>
    </lineage>
</organism>
<sequence>MNHPLPSSTMKVTLAGGVLCGNFLRAKNMESQNAEESKKADGYRIGRFERTGLLRPELMADKDAWVQVLAKVLTEENATSKSSFEAHINGLNRMLNEFTEADMIRAIDEVHSAIPKLFRDEWDDAKKVARFKDIYVKSLEPLVHNSLAAYDATGLRGKGRGERKAGRMTEKQSARYIPYPSLVAKFTALEETFRRKTSAADFLRYCIIVGCLTTLLGDRALRCDIGAAAFGEGTEDADVRFVPEVPHMEVKKKCKTGRKGDQPTIITFTKSAYLRECLERVYQGRLKRGENQLFLKQDGDGFETSRKHWRWFGDTIIRMCKSKAFGSIGEVGITAMRLSLAVHLHQQHRELMQRTDLPPEAEHDSVKAICLHMDHLWETQVEKYALVQHCPDEEADVEVASETGGSEQGDDEE</sequence>
<dbReference type="AlphaFoldDB" id="A0AAD5RZZ1"/>
<evidence type="ECO:0000313" key="2">
    <source>
        <dbReference type="EMBL" id="KAJ3029650.1"/>
    </source>
</evidence>
<name>A0AAD5RZZ1_9FUNG</name>
<gene>
    <name evidence="2" type="ORF">HK097_005741</name>
</gene>